<dbReference type="AlphaFoldDB" id="A0A6F8PX60"/>
<dbReference type="EMBL" id="AP021889">
    <property type="protein sequence ID" value="BBP46742.1"/>
    <property type="molecule type" value="Genomic_DNA"/>
</dbReference>
<dbReference type="RefSeq" id="WP_173273692.1">
    <property type="nucleotide sequence ID" value="NZ_AP021889.1"/>
</dbReference>
<name>A0A6F8PX60_9GAMM</name>
<organism evidence="1 2">
    <name type="scientific">Thiosulfatimonas sediminis</name>
    <dbReference type="NCBI Taxonomy" id="2675054"/>
    <lineage>
        <taxon>Bacteria</taxon>
        <taxon>Pseudomonadati</taxon>
        <taxon>Pseudomonadota</taxon>
        <taxon>Gammaproteobacteria</taxon>
        <taxon>Thiotrichales</taxon>
        <taxon>Piscirickettsiaceae</taxon>
        <taxon>Thiosulfatimonas</taxon>
    </lineage>
</organism>
<evidence type="ECO:0000313" key="1">
    <source>
        <dbReference type="EMBL" id="BBP46742.1"/>
    </source>
</evidence>
<evidence type="ECO:0000313" key="2">
    <source>
        <dbReference type="Proteomes" id="UP000501726"/>
    </source>
</evidence>
<gene>
    <name evidence="1" type="ORF">THMIRHAS_21150</name>
</gene>
<sequence>MEITAKHGQEGELLLEIGPVTFSLPNEVAETLNQVIVQRLNEGENSSHQVLQKKLLTYRQLANKMAQVDDLVVQKFAPKVSAQQLVTITRLANGDVLYNKVMRNLAKQSRRQFEEDYAAMDKITEAQACLYMEQLIPVIKQAAQEQKRLHQQGA</sequence>
<proteinExistence type="predicted"/>
<accession>A0A6F8PX60</accession>
<dbReference type="SUPFAM" id="SSF48029">
    <property type="entry name" value="FliG"/>
    <property type="match status" value="1"/>
</dbReference>
<keyword evidence="2" id="KW-1185">Reference proteome</keyword>
<protein>
    <submittedName>
        <fullName evidence="1">Uncharacterized protein</fullName>
    </submittedName>
</protein>
<reference evidence="2" key="1">
    <citation type="submission" date="2019-11" db="EMBL/GenBank/DDBJ databases">
        <title>Isolation and characterization of two novel species in the genus Thiomicrorhabdus.</title>
        <authorList>
            <person name="Mochizuki J."/>
            <person name="Kojima H."/>
            <person name="Fukui M."/>
        </authorList>
    </citation>
    <scope>NUCLEOTIDE SEQUENCE [LARGE SCALE GENOMIC DNA]</scope>
    <source>
        <strain evidence="2">aks77</strain>
    </source>
</reference>
<dbReference type="KEGG" id="tse:THMIRHAS_21150"/>
<dbReference type="Gene3D" id="1.10.220.30">
    <property type="match status" value="1"/>
</dbReference>
<dbReference type="InterPro" id="IPR011002">
    <property type="entry name" value="FliG_a-hlx"/>
</dbReference>
<dbReference type="Proteomes" id="UP000501726">
    <property type="component" value="Chromosome"/>
</dbReference>